<proteinExistence type="predicted"/>
<keyword evidence="3" id="KW-1185">Reference proteome</keyword>
<evidence type="ECO:0000256" key="1">
    <source>
        <dbReference type="SAM" id="Phobius"/>
    </source>
</evidence>
<dbReference type="InterPro" id="IPR025557">
    <property type="entry name" value="DUF4282"/>
</dbReference>
<evidence type="ECO:0000313" key="3">
    <source>
        <dbReference type="Proteomes" id="UP001224674"/>
    </source>
</evidence>
<feature type="transmembrane region" description="Helical" evidence="1">
    <location>
        <begin position="34"/>
        <end position="53"/>
    </location>
</feature>
<evidence type="ECO:0000313" key="2">
    <source>
        <dbReference type="EMBL" id="WGH92495.1"/>
    </source>
</evidence>
<gene>
    <name evidence="2" type="ORF">QDX21_09240</name>
</gene>
<feature type="transmembrane region" description="Helical" evidence="1">
    <location>
        <begin position="59"/>
        <end position="85"/>
    </location>
</feature>
<name>A0AAJ6AFT2_9MICC</name>
<accession>A0AAJ6AFT2</accession>
<protein>
    <submittedName>
        <fullName evidence="2">DUF4282 domain-containing protein</fullName>
    </submittedName>
</protein>
<keyword evidence="1" id="KW-0812">Transmembrane</keyword>
<organism evidence="2 3">
    <name type="scientific">Auritidibacter ignavus</name>
    <dbReference type="NCBI Taxonomy" id="678932"/>
    <lineage>
        <taxon>Bacteria</taxon>
        <taxon>Bacillati</taxon>
        <taxon>Actinomycetota</taxon>
        <taxon>Actinomycetes</taxon>
        <taxon>Micrococcales</taxon>
        <taxon>Micrococcaceae</taxon>
        <taxon>Auritidibacter</taxon>
    </lineage>
</organism>
<keyword evidence="1" id="KW-0472">Membrane</keyword>
<dbReference type="RefSeq" id="WP_279673366.1">
    <property type="nucleotide sequence ID" value="NZ_CP122562.1"/>
</dbReference>
<dbReference type="EMBL" id="CP122566">
    <property type="protein sequence ID" value="WGH92495.1"/>
    <property type="molecule type" value="Genomic_DNA"/>
</dbReference>
<dbReference type="Proteomes" id="UP001224674">
    <property type="component" value="Chromosome"/>
</dbReference>
<keyword evidence="1" id="KW-1133">Transmembrane helix</keyword>
<dbReference type="AlphaFoldDB" id="A0AAJ6AFT2"/>
<sequence>MDFARRSAEENKGFVACLFDLSFDSFVTVKFTKIIYILILVLVGISLIIGWLVPVFTIMATGVALIGVLWLLIGWIIPVVLLVLLRVTMEQFIATIRTAQNTAATRQEVQKLRDEVGQRG</sequence>
<reference evidence="2 3" key="1">
    <citation type="submission" date="2023-03" db="EMBL/GenBank/DDBJ databases">
        <title>Complete genome sequences of several Auritidibacter ignavus strains isolated from ear infections.</title>
        <authorList>
            <person name="Baehr T."/>
            <person name="Baumhoegger A.M."/>
        </authorList>
    </citation>
    <scope>NUCLEOTIDE SEQUENCE [LARGE SCALE GENOMIC DNA]</scope>
    <source>
        <strain evidence="2 3">BABAE-6</strain>
    </source>
</reference>
<dbReference type="Pfam" id="PF14110">
    <property type="entry name" value="DUF4282"/>
    <property type="match status" value="1"/>
</dbReference>